<dbReference type="GeneID" id="76209189"/>
<accession>A0A2S2KS98</accession>
<name>A0A2S2KS98_9ARCH</name>
<dbReference type="EMBL" id="BGKI01000007">
    <property type="protein sequence ID" value="GBH34519.1"/>
    <property type="molecule type" value="Genomic_DNA"/>
</dbReference>
<evidence type="ECO:0000313" key="2">
    <source>
        <dbReference type="Proteomes" id="UP000245829"/>
    </source>
</evidence>
<keyword evidence="2" id="KW-1185">Reference proteome</keyword>
<dbReference type="RefSeq" id="WP_109877135.1">
    <property type="nucleotide sequence ID" value="NZ_AP026695.1"/>
</dbReference>
<evidence type="ECO:0000313" key="1">
    <source>
        <dbReference type="EMBL" id="GBH34519.1"/>
    </source>
</evidence>
<proteinExistence type="predicted"/>
<sequence>MGEQTIAGYLGNKSDMKVHHLAAMIPDCEIYYIKKEDRTYFVPDVLEQAIKEKFTPCKHCIK</sequence>
<gene>
    <name evidence="1" type="ORF">NZNM25_13100</name>
</gene>
<dbReference type="AlphaFoldDB" id="A0A2S2KS98"/>
<dbReference type="OrthoDB" id="1076at2157"/>
<dbReference type="Proteomes" id="UP000245829">
    <property type="component" value="Unassembled WGS sequence"/>
</dbReference>
<protein>
    <submittedName>
        <fullName evidence="1">Uncharacterized protein</fullName>
    </submittedName>
</protein>
<organism evidence="1 2">
    <name type="scientific">Nitrosopumilus zosterae</name>
    <dbReference type="NCBI Taxonomy" id="718286"/>
    <lineage>
        <taxon>Archaea</taxon>
        <taxon>Nitrososphaerota</taxon>
        <taxon>Nitrososphaeria</taxon>
        <taxon>Nitrosopumilales</taxon>
        <taxon>Nitrosopumilaceae</taxon>
        <taxon>Nitrosopumilus</taxon>
    </lineage>
</organism>
<reference evidence="1 2" key="1">
    <citation type="submission" date="2018-05" db="EMBL/GenBank/DDBJ databases">
        <title>genome sequencing of Nitrosopumilus sp. NM25.</title>
        <authorList>
            <person name="Mori K."/>
            <person name="Nakagawa T."/>
        </authorList>
    </citation>
    <scope>NUCLEOTIDE SEQUENCE [LARGE SCALE GENOMIC DNA]</scope>
    <source>
        <strain evidence="1 2">NM25</strain>
    </source>
</reference>
<comment type="caution">
    <text evidence="1">The sequence shown here is derived from an EMBL/GenBank/DDBJ whole genome shotgun (WGS) entry which is preliminary data.</text>
</comment>